<dbReference type="InterPro" id="IPR049945">
    <property type="entry name" value="AAA_22"/>
</dbReference>
<dbReference type="InterPro" id="IPR011990">
    <property type="entry name" value="TPR-like_helical_dom_sf"/>
</dbReference>
<dbReference type="Gene3D" id="3.40.50.300">
    <property type="entry name" value="P-loop containing nucleotide triphosphate hydrolases"/>
    <property type="match status" value="1"/>
</dbReference>
<dbReference type="RefSeq" id="WP_345723860.1">
    <property type="nucleotide sequence ID" value="NZ_BAABRU010000016.1"/>
</dbReference>
<accession>A0ABP9X4D0</accession>
<dbReference type="EMBL" id="BAABRU010000016">
    <property type="protein sequence ID" value="GAA5530262.1"/>
    <property type="molecule type" value="Genomic_DNA"/>
</dbReference>
<evidence type="ECO:0008006" key="5">
    <source>
        <dbReference type="Google" id="ProtNLM"/>
    </source>
</evidence>
<comment type="caution">
    <text evidence="3">The sequence shown here is derived from an EMBL/GenBank/DDBJ whole genome shotgun (WGS) entry which is preliminary data.</text>
</comment>
<evidence type="ECO:0000313" key="4">
    <source>
        <dbReference type="Proteomes" id="UP001428290"/>
    </source>
</evidence>
<proteinExistence type="predicted"/>
<dbReference type="InterPro" id="IPR027417">
    <property type="entry name" value="P-loop_NTPase"/>
</dbReference>
<name>A0ABP9X4D0_9CHLR</name>
<dbReference type="InterPro" id="IPR058852">
    <property type="entry name" value="HTH_77"/>
</dbReference>
<feature type="domain" description="ORC1/DEAH AAA+ ATPase" evidence="1">
    <location>
        <begin position="33"/>
        <end position="133"/>
    </location>
</feature>
<dbReference type="Pfam" id="PF13401">
    <property type="entry name" value="AAA_22"/>
    <property type="match status" value="1"/>
</dbReference>
<gene>
    <name evidence="3" type="ORF">Hgul01_04080</name>
</gene>
<dbReference type="SUPFAM" id="SSF52540">
    <property type="entry name" value="P-loop containing nucleoside triphosphate hydrolases"/>
    <property type="match status" value="1"/>
</dbReference>
<protein>
    <recommendedName>
        <fullName evidence="5">Tetratricopeptide repeat protein</fullName>
    </recommendedName>
</protein>
<dbReference type="PANTHER" id="PTHR47691">
    <property type="entry name" value="REGULATOR-RELATED"/>
    <property type="match status" value="1"/>
</dbReference>
<dbReference type="InterPro" id="IPR019734">
    <property type="entry name" value="TPR_rpt"/>
</dbReference>
<sequence length="797" mass="88557">MPLLPSQLPQYATRLIGRTRARTLVIDLLLDAQARLVTLYGQSGAGKTRLSLEVAEQVGEIFRDGRYFVALAPVSQAQFVLPTIAATLGVEESQHEAILDSLVLALADKQILLILDNFEQVAGAASELLELLQRAPGVTCLVTSQQALEVAGETAIMVPALQYPEVGEDYQLEDLEQHSAIGLFVDRMRTRQPRFRLSADNAGALVDICRLVQGLPLAIELIAAHSASLTPQDLLFFVRNHLSMAALNPKQSARQAIIKPVLTWSVSMLPADAKDIFAQLGVFAGGATVETIKQVGLVETMPFESSLNALIDRHLLQTEQLPGQKPRFIMIDAVREYALEQLQKTGRLYYLQERHAIYYQGLSETVHQNIRGADGAKWIEQLRGEIHNIRQAMVWSLESSDGLIAQRIAGNLYFYWYRTSAYREAVAWLEQTYQHSNRSDLSAIARIATGLGGLLISLIRFSEAEYYLIEARRLWQELGLPHDEISAIGNLAVLYGTLGRLHDSQLAFEAALALARKVGNQQREVLMLHNLGTVAQERNQLATAQAYFEQALALKQQINQTWDMFLTQINLGLVAVDQGRYAEAEQWFEQAFINAYAIGDHDSLAYIRYARGIAAVEQADYAQAELHFHESERGWRAVGNPEGVQRSWLEQVAVLITIADYIQASEYLQKLEPIEELSQELQLRYTILATRLAIAIDDQVAMQSYGQRMLATALASELRRFDLTILQHSAAVLVSTQPTLAAQLLATAEQIRVVRGLHQSVAEQQWLAQTNLLQLVPTAALDLTTALQAAQAELAAK</sequence>
<evidence type="ECO:0000259" key="1">
    <source>
        <dbReference type="Pfam" id="PF13401"/>
    </source>
</evidence>
<feature type="domain" description="Winged helix-turn-helix" evidence="2">
    <location>
        <begin position="270"/>
        <end position="342"/>
    </location>
</feature>
<dbReference type="Pfam" id="PF25872">
    <property type="entry name" value="HTH_77"/>
    <property type="match status" value="1"/>
</dbReference>
<evidence type="ECO:0000313" key="3">
    <source>
        <dbReference type="EMBL" id="GAA5530262.1"/>
    </source>
</evidence>
<dbReference type="SUPFAM" id="SSF48452">
    <property type="entry name" value="TPR-like"/>
    <property type="match status" value="1"/>
</dbReference>
<dbReference type="Proteomes" id="UP001428290">
    <property type="component" value="Unassembled WGS sequence"/>
</dbReference>
<organism evidence="3 4">
    <name type="scientific">Herpetosiphon gulosus</name>
    <dbReference type="NCBI Taxonomy" id="1973496"/>
    <lineage>
        <taxon>Bacteria</taxon>
        <taxon>Bacillati</taxon>
        <taxon>Chloroflexota</taxon>
        <taxon>Chloroflexia</taxon>
        <taxon>Herpetosiphonales</taxon>
        <taxon>Herpetosiphonaceae</taxon>
        <taxon>Herpetosiphon</taxon>
    </lineage>
</organism>
<keyword evidence="4" id="KW-1185">Reference proteome</keyword>
<evidence type="ECO:0000259" key="2">
    <source>
        <dbReference type="Pfam" id="PF25872"/>
    </source>
</evidence>
<dbReference type="Gene3D" id="1.25.40.10">
    <property type="entry name" value="Tetratricopeptide repeat domain"/>
    <property type="match status" value="2"/>
</dbReference>
<dbReference type="SMART" id="SM00028">
    <property type="entry name" value="TPR"/>
    <property type="match status" value="3"/>
</dbReference>
<reference evidence="3 4" key="1">
    <citation type="submission" date="2024-02" db="EMBL/GenBank/DDBJ databases">
        <title>Herpetosiphon gulosus NBRC 112829.</title>
        <authorList>
            <person name="Ichikawa N."/>
            <person name="Katano-Makiyama Y."/>
            <person name="Hidaka K."/>
        </authorList>
    </citation>
    <scope>NUCLEOTIDE SEQUENCE [LARGE SCALE GENOMIC DNA]</scope>
    <source>
        <strain evidence="3 4">NBRC 112829</strain>
    </source>
</reference>
<dbReference type="PRINTS" id="PR00364">
    <property type="entry name" value="DISEASERSIST"/>
</dbReference>
<dbReference type="PANTHER" id="PTHR47691:SF3">
    <property type="entry name" value="HTH-TYPE TRANSCRIPTIONAL REGULATOR RV0890C-RELATED"/>
    <property type="match status" value="1"/>
</dbReference>
<dbReference type="Pfam" id="PF13424">
    <property type="entry name" value="TPR_12"/>
    <property type="match status" value="2"/>
</dbReference>